<accession>H3NJG7</accession>
<dbReference type="AlphaFoldDB" id="H3NJG7"/>
<keyword evidence="1" id="KW-0732">Signal</keyword>
<organism evidence="2 3">
    <name type="scientific">Facklamia languida CCUG 37842</name>
    <dbReference type="NCBI Taxonomy" id="883113"/>
    <lineage>
        <taxon>Bacteria</taxon>
        <taxon>Bacillati</taxon>
        <taxon>Bacillota</taxon>
        <taxon>Bacilli</taxon>
        <taxon>Lactobacillales</taxon>
        <taxon>Aerococcaceae</taxon>
        <taxon>Facklamia</taxon>
    </lineage>
</organism>
<dbReference type="HOGENOM" id="CLU_1872351_0_0_9"/>
<evidence type="ECO:0000256" key="1">
    <source>
        <dbReference type="SAM" id="SignalP"/>
    </source>
</evidence>
<dbReference type="PATRIC" id="fig|883113.3.peg.1000"/>
<dbReference type="OrthoDB" id="2339934at2"/>
<dbReference type="Pfam" id="PF10916">
    <property type="entry name" value="DUF2712"/>
    <property type="match status" value="1"/>
</dbReference>
<feature type="signal peptide" evidence="1">
    <location>
        <begin position="1"/>
        <end position="26"/>
    </location>
</feature>
<dbReference type="EMBL" id="AGEG01000013">
    <property type="protein sequence ID" value="EHR36780.1"/>
    <property type="molecule type" value="Genomic_DNA"/>
</dbReference>
<dbReference type="RefSeq" id="WP_006309141.1">
    <property type="nucleotide sequence ID" value="NZ_JH601133.1"/>
</dbReference>
<name>H3NJG7_9LACT</name>
<dbReference type="InterPro" id="IPR020208">
    <property type="entry name" value="DUF2712"/>
</dbReference>
<feature type="chain" id="PRO_5003590817" evidence="1">
    <location>
        <begin position="27"/>
        <end position="133"/>
    </location>
</feature>
<gene>
    <name evidence="2" type="ORF">HMPREF9708_01006</name>
</gene>
<evidence type="ECO:0000313" key="2">
    <source>
        <dbReference type="EMBL" id="EHR36780.1"/>
    </source>
</evidence>
<comment type="caution">
    <text evidence="2">The sequence shown here is derived from an EMBL/GenBank/DDBJ whole genome shotgun (WGS) entry which is preliminary data.</text>
</comment>
<dbReference type="STRING" id="883113.HMPREF9708_01006"/>
<sequence length="133" mass="14329">MKNKLIKSLLIIISLLGLGATSLVSANNHSDTGFHFALGGIKPQYTYSRPKTDATSSYVKVLSLHNISTVTCFMVGPNGQNVNSAYVDIGAGQSSYISQYINEMGYTSCKLGVKNPYWVNKSTVSGVWSPDSI</sequence>
<keyword evidence="3" id="KW-1185">Reference proteome</keyword>
<reference evidence="2 3" key="1">
    <citation type="submission" date="2012-01" db="EMBL/GenBank/DDBJ databases">
        <title>The Genome Sequence of Facklamia languida CCUG 37842.</title>
        <authorList>
            <consortium name="The Broad Institute Genome Sequencing Platform"/>
            <person name="Earl A."/>
            <person name="Ward D."/>
            <person name="Feldgarden M."/>
            <person name="Gevers D."/>
            <person name="Huys G."/>
            <person name="Young S.K."/>
            <person name="Zeng Q."/>
            <person name="Gargeya S."/>
            <person name="Fitzgerald M."/>
            <person name="Haas B."/>
            <person name="Abouelleil A."/>
            <person name="Alvarado L."/>
            <person name="Arachchi H.M."/>
            <person name="Berlin A."/>
            <person name="Chapman S.B."/>
            <person name="Gearin G."/>
            <person name="Goldberg J."/>
            <person name="Griggs A."/>
            <person name="Gujja S."/>
            <person name="Hansen M."/>
            <person name="Heiman D."/>
            <person name="Howarth C."/>
            <person name="Larimer J."/>
            <person name="Lui A."/>
            <person name="MacDonald P.J.P."/>
            <person name="McCowen C."/>
            <person name="Montmayeur A."/>
            <person name="Murphy C."/>
            <person name="Neiman D."/>
            <person name="Pearson M."/>
            <person name="Priest M."/>
            <person name="Roberts A."/>
            <person name="Saif S."/>
            <person name="Shea T."/>
            <person name="Sisk P."/>
            <person name="Stolte C."/>
            <person name="Sykes S."/>
            <person name="Wortman J."/>
            <person name="Nusbaum C."/>
            <person name="Birren B."/>
        </authorList>
    </citation>
    <scope>NUCLEOTIDE SEQUENCE [LARGE SCALE GENOMIC DNA]</scope>
    <source>
        <strain evidence="2 3">CCUG 37842</strain>
    </source>
</reference>
<dbReference type="Proteomes" id="UP000006190">
    <property type="component" value="Unassembled WGS sequence"/>
</dbReference>
<proteinExistence type="predicted"/>
<protein>
    <submittedName>
        <fullName evidence="2">Uncharacterized protein</fullName>
    </submittedName>
</protein>
<dbReference type="eggNOG" id="ENOG502ZDU1">
    <property type="taxonomic scope" value="Bacteria"/>
</dbReference>
<evidence type="ECO:0000313" key="3">
    <source>
        <dbReference type="Proteomes" id="UP000006190"/>
    </source>
</evidence>